<keyword evidence="6" id="KW-1185">Reference proteome</keyword>
<keyword evidence="2 5" id="KW-0328">Glycosyltransferase</keyword>
<protein>
    <submittedName>
        <fullName evidence="5">Glycosyltransferase EpsJ</fullName>
        <ecNumber evidence="5">2.4.-.-</ecNumber>
    </submittedName>
</protein>
<dbReference type="InterPro" id="IPR001173">
    <property type="entry name" value="Glyco_trans_2-like"/>
</dbReference>
<feature type="domain" description="Glycosyltransferase 2-like" evidence="4">
    <location>
        <begin position="15"/>
        <end position="172"/>
    </location>
</feature>
<dbReference type="CDD" id="cd00761">
    <property type="entry name" value="Glyco_tranf_GTA_type"/>
    <property type="match status" value="1"/>
</dbReference>
<dbReference type="PANTHER" id="PTHR22916:SF51">
    <property type="entry name" value="GLYCOSYLTRANSFERASE EPSH-RELATED"/>
    <property type="match status" value="1"/>
</dbReference>
<dbReference type="PANTHER" id="PTHR22916">
    <property type="entry name" value="GLYCOSYLTRANSFERASE"/>
    <property type="match status" value="1"/>
</dbReference>
<evidence type="ECO:0000256" key="2">
    <source>
        <dbReference type="ARBA" id="ARBA00022676"/>
    </source>
</evidence>
<dbReference type="Gene3D" id="3.90.550.10">
    <property type="entry name" value="Spore Coat Polysaccharide Biosynthesis Protein SpsA, Chain A"/>
    <property type="match status" value="1"/>
</dbReference>
<dbReference type="Proteomes" id="UP000838749">
    <property type="component" value="Unassembled WGS sequence"/>
</dbReference>
<comment type="caution">
    <text evidence="5">The sequence shown here is derived from an EMBL/GenBank/DDBJ whole genome shotgun (WGS) entry which is preliminary data.</text>
</comment>
<name>A0ABM9BGP7_9BACL</name>
<accession>A0ABM9BGP7</accession>
<dbReference type="EMBL" id="CAKMAB010000027">
    <property type="protein sequence ID" value="CAH1057997.1"/>
    <property type="molecule type" value="Genomic_DNA"/>
</dbReference>
<evidence type="ECO:0000256" key="1">
    <source>
        <dbReference type="ARBA" id="ARBA00006739"/>
    </source>
</evidence>
<dbReference type="SUPFAM" id="SSF53448">
    <property type="entry name" value="Nucleotide-diphospho-sugar transferases"/>
    <property type="match status" value="1"/>
</dbReference>
<evidence type="ECO:0000313" key="5">
    <source>
        <dbReference type="EMBL" id="CAH1057997.1"/>
    </source>
</evidence>
<evidence type="ECO:0000259" key="4">
    <source>
        <dbReference type="Pfam" id="PF00535"/>
    </source>
</evidence>
<gene>
    <name evidence="5" type="primary">epsJ</name>
    <name evidence="5" type="ORF">PAECIP111894_04170</name>
</gene>
<dbReference type="RefSeq" id="WP_234539201.1">
    <property type="nucleotide sequence ID" value="NZ_CAKMAB010000027.1"/>
</dbReference>
<comment type="similarity">
    <text evidence="1">Belongs to the glycosyltransferase 2 family.</text>
</comment>
<keyword evidence="3 5" id="KW-0808">Transferase</keyword>
<dbReference type="EC" id="2.4.-.-" evidence="5"/>
<sequence length="340" mass="38806">MLGNFSNDTSKSLVSIIVPAFNAEKYIEKCISSILDQTYTDIEVIVVDDGSTDKTRQLIDIISQQDSRIRVLHKKNAGVSAARNSGIEISTGDYLVFVDADDFITQDYVEYMQSLIENTDSEFCLSKRCFTKSGEKQTQSENIEKLTPEEATALLLSPDVIVGCWNKIFKRSLIVNNNIWFSTTLFYGEGLTFITTVSQISKSVGVGNRKVYYYRRNNEASATTKFDINKLYNGEKALKNIRKQLLINTPKVNTMLNLHLSLFSLGALVKIKSNGLKKEYLKDYKRWRSYIRHNSFKFLFNGEVSLYRKLLLFGGCLCPWLMMKLENIRRSRISANSVDD</sequence>
<evidence type="ECO:0000313" key="6">
    <source>
        <dbReference type="Proteomes" id="UP000838749"/>
    </source>
</evidence>
<reference evidence="5" key="1">
    <citation type="submission" date="2021-12" db="EMBL/GenBank/DDBJ databases">
        <authorList>
            <person name="Criscuolo A."/>
        </authorList>
    </citation>
    <scope>NUCLEOTIDE SEQUENCE</scope>
    <source>
        <strain evidence="5">CIP111894</strain>
    </source>
</reference>
<proteinExistence type="inferred from homology"/>
<dbReference type="Pfam" id="PF00535">
    <property type="entry name" value="Glycos_transf_2"/>
    <property type="match status" value="1"/>
</dbReference>
<evidence type="ECO:0000256" key="3">
    <source>
        <dbReference type="ARBA" id="ARBA00022679"/>
    </source>
</evidence>
<dbReference type="InterPro" id="IPR029044">
    <property type="entry name" value="Nucleotide-diphossugar_trans"/>
</dbReference>
<organism evidence="5 6">
    <name type="scientific">Paenibacillus pseudetheri</name>
    <dbReference type="NCBI Taxonomy" id="2897682"/>
    <lineage>
        <taxon>Bacteria</taxon>
        <taxon>Bacillati</taxon>
        <taxon>Bacillota</taxon>
        <taxon>Bacilli</taxon>
        <taxon>Bacillales</taxon>
        <taxon>Paenibacillaceae</taxon>
        <taxon>Paenibacillus</taxon>
    </lineage>
</organism>
<dbReference type="GO" id="GO:0016757">
    <property type="term" value="F:glycosyltransferase activity"/>
    <property type="evidence" value="ECO:0007669"/>
    <property type="project" value="UniProtKB-KW"/>
</dbReference>